<evidence type="ECO:0000256" key="2">
    <source>
        <dbReference type="ARBA" id="ARBA00023002"/>
    </source>
</evidence>
<evidence type="ECO:0000259" key="5">
    <source>
        <dbReference type="SMART" id="SM00984"/>
    </source>
</evidence>
<dbReference type="SUPFAM" id="SSF48179">
    <property type="entry name" value="6-phosphogluconate dehydrogenase C-terminal domain-like"/>
    <property type="match status" value="1"/>
</dbReference>
<sequence>MTLTDDTVSLGTNNNVKKTMEKELKIAVIGQGYVGLPLALAFAQHFPVVGFDIKESRVAELQRGIDLTKEVDESQLNVSILTYNNSGGVKGYKPSTSISDIADANVYIITVPTPINQFNAPDLTPLKSSSKLVGTVLKQGDVVIYESTVYPGCTEEECIPVLEETSKLVFNRDFYAGYSPERINPGDKVNTLETIVKVTSGSTPEVADYIDDLYRTIIKAGTHKAPSLKVAEAAKVIENAQRDVNISFVNELALIFDRLGIDTQDVLEAAGTKFNFLKYKPGLVGGHCISVDPYYLAHKAIQVGYYPDVILSGRRVNDEIPVFIASKVVKLMIQKGIDVSRSRVLLLGVAFKENCPDTRNTKVAKIYEELVSYGIEVDVYDPWVNVEEVREEYGIELIKEDKLLNTRYEGVVLTTAHTDFRKLNIENMVSSPAVIYDAKAALDRKIIDSRL</sequence>
<dbReference type="SUPFAM" id="SSF52413">
    <property type="entry name" value="UDP-glucose/GDP-mannose dehydrogenase C-terminal domain"/>
    <property type="match status" value="1"/>
</dbReference>
<dbReference type="EMBL" id="FNYS01000025">
    <property type="protein sequence ID" value="SEJ32772.1"/>
    <property type="molecule type" value="Genomic_DNA"/>
</dbReference>
<dbReference type="SUPFAM" id="SSF51735">
    <property type="entry name" value="NAD(P)-binding Rossmann-fold domains"/>
    <property type="match status" value="1"/>
</dbReference>
<accession>A0A1H6Y6G8</accession>
<dbReference type="GO" id="GO:0016616">
    <property type="term" value="F:oxidoreductase activity, acting on the CH-OH group of donors, NAD or NADP as acceptor"/>
    <property type="evidence" value="ECO:0007669"/>
    <property type="project" value="InterPro"/>
</dbReference>
<dbReference type="Pfam" id="PF00984">
    <property type="entry name" value="UDPG_MGDP_dh"/>
    <property type="match status" value="1"/>
</dbReference>
<evidence type="ECO:0000256" key="1">
    <source>
        <dbReference type="ARBA" id="ARBA00006601"/>
    </source>
</evidence>
<keyword evidence="3" id="KW-0520">NAD</keyword>
<evidence type="ECO:0000256" key="4">
    <source>
        <dbReference type="PIRNR" id="PIRNR000124"/>
    </source>
</evidence>
<dbReference type="InterPro" id="IPR014026">
    <property type="entry name" value="UDP-Glc/GDP-Man_DH_dimer"/>
</dbReference>
<dbReference type="InterPro" id="IPR028359">
    <property type="entry name" value="UDP_ManNAc/GlcNAc_DH"/>
</dbReference>
<protein>
    <submittedName>
        <fullName evidence="6">UDP-N-acetyl-D-galactosamine dehydrogenase</fullName>
    </submittedName>
</protein>
<dbReference type="AlphaFoldDB" id="A0A1H6Y6G8"/>
<feature type="domain" description="UDP-glucose/GDP-mannose dehydrogenase C-terminal" evidence="5">
    <location>
        <begin position="345"/>
        <end position="444"/>
    </location>
</feature>
<dbReference type="NCBIfam" id="TIGR03026">
    <property type="entry name" value="NDP-sugDHase"/>
    <property type="match status" value="1"/>
</dbReference>
<dbReference type="PIRSF" id="PIRSF500136">
    <property type="entry name" value="UDP_ManNAc_DH"/>
    <property type="match status" value="1"/>
</dbReference>
<dbReference type="SMART" id="SM00984">
    <property type="entry name" value="UDPG_MGDP_dh_C"/>
    <property type="match status" value="1"/>
</dbReference>
<dbReference type="Pfam" id="PF03721">
    <property type="entry name" value="UDPG_MGDP_dh_N"/>
    <property type="match status" value="1"/>
</dbReference>
<dbReference type="InterPro" id="IPR001732">
    <property type="entry name" value="UDP-Glc/GDP-Man_DH_N"/>
</dbReference>
<dbReference type="InterPro" id="IPR036220">
    <property type="entry name" value="UDP-Glc/GDP-Man_DH_C_sf"/>
</dbReference>
<dbReference type="GO" id="GO:0016628">
    <property type="term" value="F:oxidoreductase activity, acting on the CH-CH group of donors, NAD or NADP as acceptor"/>
    <property type="evidence" value="ECO:0007669"/>
    <property type="project" value="InterPro"/>
</dbReference>
<dbReference type="GO" id="GO:0051287">
    <property type="term" value="F:NAD binding"/>
    <property type="evidence" value="ECO:0007669"/>
    <property type="project" value="InterPro"/>
</dbReference>
<organism evidence="6 7">
    <name type="scientific">Myroides marinus</name>
    <dbReference type="NCBI Taxonomy" id="703342"/>
    <lineage>
        <taxon>Bacteria</taxon>
        <taxon>Pseudomonadati</taxon>
        <taxon>Bacteroidota</taxon>
        <taxon>Flavobacteriia</taxon>
        <taxon>Flavobacteriales</taxon>
        <taxon>Flavobacteriaceae</taxon>
        <taxon>Myroides</taxon>
    </lineage>
</organism>
<keyword evidence="2" id="KW-0560">Oxidoreductase</keyword>
<dbReference type="InterPro" id="IPR017476">
    <property type="entry name" value="UDP-Glc/GDP-Man"/>
</dbReference>
<dbReference type="PANTHER" id="PTHR43491:SF2">
    <property type="entry name" value="UDP-N-ACETYL-D-MANNOSAMINE DEHYDROGENASE"/>
    <property type="match status" value="1"/>
</dbReference>
<evidence type="ECO:0000313" key="7">
    <source>
        <dbReference type="Proteomes" id="UP000183077"/>
    </source>
</evidence>
<dbReference type="InterPro" id="IPR014027">
    <property type="entry name" value="UDP-Glc/GDP-Man_DH_C"/>
</dbReference>
<reference evidence="6 7" key="1">
    <citation type="submission" date="2016-10" db="EMBL/GenBank/DDBJ databases">
        <authorList>
            <person name="de Groot N.N."/>
        </authorList>
    </citation>
    <scope>NUCLEOTIDE SEQUENCE [LARGE SCALE GENOMIC DNA]</scope>
    <source>
        <strain evidence="6 7">DSM 23048</strain>
    </source>
</reference>
<dbReference type="Gene3D" id="3.40.50.720">
    <property type="entry name" value="NAD(P)-binding Rossmann-like Domain"/>
    <property type="match status" value="2"/>
</dbReference>
<dbReference type="InterPro" id="IPR036291">
    <property type="entry name" value="NAD(P)-bd_dom_sf"/>
</dbReference>
<proteinExistence type="inferred from homology"/>
<dbReference type="Proteomes" id="UP000183077">
    <property type="component" value="Unassembled WGS sequence"/>
</dbReference>
<gene>
    <name evidence="6" type="ORF">SAMN04488018_1253</name>
</gene>
<dbReference type="GO" id="GO:0000271">
    <property type="term" value="P:polysaccharide biosynthetic process"/>
    <property type="evidence" value="ECO:0007669"/>
    <property type="project" value="InterPro"/>
</dbReference>
<comment type="similarity">
    <text evidence="1 4">Belongs to the UDP-glucose/GDP-mannose dehydrogenase family.</text>
</comment>
<evidence type="ECO:0000256" key="3">
    <source>
        <dbReference type="ARBA" id="ARBA00023027"/>
    </source>
</evidence>
<name>A0A1H6Y6G8_9FLAO</name>
<dbReference type="Pfam" id="PF03720">
    <property type="entry name" value="UDPG_MGDP_dh_C"/>
    <property type="match status" value="1"/>
</dbReference>
<dbReference type="PANTHER" id="PTHR43491">
    <property type="entry name" value="UDP-N-ACETYL-D-MANNOSAMINE DEHYDROGENASE"/>
    <property type="match status" value="1"/>
</dbReference>
<dbReference type="InterPro" id="IPR008927">
    <property type="entry name" value="6-PGluconate_DH-like_C_sf"/>
</dbReference>
<evidence type="ECO:0000313" key="6">
    <source>
        <dbReference type="EMBL" id="SEJ32772.1"/>
    </source>
</evidence>
<dbReference type="PIRSF" id="PIRSF000124">
    <property type="entry name" value="UDPglc_GDPman_dh"/>
    <property type="match status" value="1"/>
</dbReference>